<evidence type="ECO:0000313" key="2">
    <source>
        <dbReference type="Proteomes" id="UP001186974"/>
    </source>
</evidence>
<keyword evidence="2" id="KW-1185">Reference proteome</keyword>
<gene>
    <name evidence="1" type="ORF">LTS18_001591</name>
</gene>
<dbReference type="Proteomes" id="UP001186974">
    <property type="component" value="Unassembled WGS sequence"/>
</dbReference>
<accession>A0ACC3DEN8</accession>
<organism evidence="1 2">
    <name type="scientific">Coniosporium uncinatum</name>
    <dbReference type="NCBI Taxonomy" id="93489"/>
    <lineage>
        <taxon>Eukaryota</taxon>
        <taxon>Fungi</taxon>
        <taxon>Dikarya</taxon>
        <taxon>Ascomycota</taxon>
        <taxon>Pezizomycotina</taxon>
        <taxon>Dothideomycetes</taxon>
        <taxon>Dothideomycetes incertae sedis</taxon>
        <taxon>Coniosporium</taxon>
    </lineage>
</organism>
<protein>
    <submittedName>
        <fullName evidence="1">Uncharacterized protein</fullName>
    </submittedName>
</protein>
<sequence length="118" mass="12999">MPGTRSRANAPAEVLEEEEDAQESGVGLRFNEPLTWRAGKPIAVAELLRRLQALAEELGELEQEAVDRESLLPVAKELASSNLVSHKDKGVRAWTARCIVDMFKLCAPDAPYTAKELK</sequence>
<name>A0ACC3DEN8_9PEZI</name>
<reference evidence="1" key="1">
    <citation type="submission" date="2024-09" db="EMBL/GenBank/DDBJ databases">
        <title>Black Yeasts Isolated from many extreme environments.</title>
        <authorList>
            <person name="Coleine C."/>
            <person name="Stajich J.E."/>
            <person name="Selbmann L."/>
        </authorList>
    </citation>
    <scope>NUCLEOTIDE SEQUENCE</scope>
    <source>
        <strain evidence="1">CCFEE 5737</strain>
    </source>
</reference>
<dbReference type="EMBL" id="JAWDJW010005771">
    <property type="protein sequence ID" value="KAK3066633.1"/>
    <property type="molecule type" value="Genomic_DNA"/>
</dbReference>
<proteinExistence type="predicted"/>
<feature type="non-terminal residue" evidence="1">
    <location>
        <position position="118"/>
    </location>
</feature>
<comment type="caution">
    <text evidence="1">The sequence shown here is derived from an EMBL/GenBank/DDBJ whole genome shotgun (WGS) entry which is preliminary data.</text>
</comment>
<evidence type="ECO:0000313" key="1">
    <source>
        <dbReference type="EMBL" id="KAK3066633.1"/>
    </source>
</evidence>